<gene>
    <name evidence="1" type="ORF">MARLIPOL_04995</name>
</gene>
<evidence type="ECO:0000313" key="1">
    <source>
        <dbReference type="EMBL" id="EON93363.1"/>
    </source>
</evidence>
<dbReference type="eggNOG" id="ENOG50304UC">
    <property type="taxonomic scope" value="Bacteria"/>
</dbReference>
<comment type="caution">
    <text evidence="1">The sequence shown here is derived from an EMBL/GenBank/DDBJ whole genome shotgun (WGS) entry which is preliminary data.</text>
</comment>
<dbReference type="OrthoDB" id="6378821at2"/>
<dbReference type="RefSeq" id="WP_012136997.1">
    <property type="nucleotide sequence ID" value="NZ_KE007306.1"/>
</dbReference>
<dbReference type="HOGENOM" id="CLU_1183080_0_0_6"/>
<dbReference type="PATRIC" id="fig|1318628.3.peg.994"/>
<organism evidence="1 2">
    <name type="scientific">Marinobacter lipolyticus SM19</name>
    <dbReference type="NCBI Taxonomy" id="1318628"/>
    <lineage>
        <taxon>Bacteria</taxon>
        <taxon>Pseudomonadati</taxon>
        <taxon>Pseudomonadota</taxon>
        <taxon>Gammaproteobacteria</taxon>
        <taxon>Pseudomonadales</taxon>
        <taxon>Marinobacteraceae</taxon>
        <taxon>Marinobacter</taxon>
    </lineage>
</organism>
<proteinExistence type="predicted"/>
<dbReference type="EMBL" id="ASAD01000007">
    <property type="protein sequence ID" value="EON93363.1"/>
    <property type="molecule type" value="Genomic_DNA"/>
</dbReference>
<sequence length="242" mass="27588">MRDTELCKRLLVLQEPWDISRVRVDVQSQELHAYLTTGKPWFGRSPFEQHKWRWRHVNVGAYKTYIHATLPDEGGIANEPLPFLGSVGKDYTHGLARRVIDCLQAGLGYRQVCELLGIDVYLAWQIRHAISEGQFSGAGDKLAAQMSAEEDAEQARQSIPATGDPVWFNLLESDQPFHANMLGLKLLLARTRQEFARLASEDAKIIRVNAVRRFFIRHENQLGDEIAQLDKFRSQAEAVSYE</sequence>
<protein>
    <submittedName>
        <fullName evidence="1">Uncharacterized protein</fullName>
    </submittedName>
</protein>
<accession>R8B438</accession>
<name>R8B438_9GAMM</name>
<keyword evidence="2" id="KW-1185">Reference proteome</keyword>
<evidence type="ECO:0000313" key="2">
    <source>
        <dbReference type="Proteomes" id="UP000016540"/>
    </source>
</evidence>
<dbReference type="Proteomes" id="UP000016540">
    <property type="component" value="Unassembled WGS sequence"/>
</dbReference>
<reference evidence="1 2" key="1">
    <citation type="journal article" date="2013" name="Genome Announc.">
        <title>Draft Genome Sequence of the Moderately Halophilic Bacterium Marinobacter lipolyticus Strain SM19.</title>
        <authorList>
            <person name="Papke R.T."/>
            <person name="de la Haba R.R."/>
            <person name="Infante-Dominguez C."/>
            <person name="Perez D."/>
            <person name="Sanchez-Porro C."/>
            <person name="Lapierre P."/>
            <person name="Ventosa A."/>
        </authorList>
    </citation>
    <scope>NUCLEOTIDE SEQUENCE [LARGE SCALE GENOMIC DNA]</scope>
    <source>
        <strain evidence="1 2">SM19</strain>
    </source>
</reference>
<dbReference type="AlphaFoldDB" id="R8B438"/>